<dbReference type="OrthoDB" id="9837841at2"/>
<sequence length="124" mass="13545">MKIHGTNPGRVNAAKVKKSDLKGSRFQDVLHTTIDGIHPETGGSHPDEQTKDSSNTLHLIEDAALILDQALEQIQSSGQPSEEIANSLNLLRDRLKQGLPDSDSLRDADAIIAVETSRLQSWKL</sequence>
<dbReference type="RefSeq" id="WP_100266191.1">
    <property type="nucleotide sequence ID" value="NZ_CP018800.1"/>
</dbReference>
<keyword evidence="2" id="KW-1185">Reference proteome</keyword>
<reference evidence="1 2" key="1">
    <citation type="submission" date="2016-12" db="EMBL/GenBank/DDBJ databases">
        <title>Isolation and genomic insights into novel planktonic Zetaproteobacteria from stratified waters of the Chesapeake Bay.</title>
        <authorList>
            <person name="McAllister S.M."/>
            <person name="Kato S."/>
            <person name="Chan C.S."/>
            <person name="Chiu B.K."/>
            <person name="Field E.K."/>
        </authorList>
    </citation>
    <scope>NUCLEOTIDE SEQUENCE [LARGE SCALE GENOMIC DNA]</scope>
    <source>
        <strain evidence="1 2">CP-8</strain>
    </source>
</reference>
<name>A0A2K8L6E4_9PROT</name>
<proteinExistence type="predicted"/>
<evidence type="ECO:0000313" key="1">
    <source>
        <dbReference type="EMBL" id="ATX82895.1"/>
    </source>
</evidence>
<dbReference type="EMBL" id="CP018800">
    <property type="protein sequence ID" value="ATX82895.1"/>
    <property type="molecule type" value="Genomic_DNA"/>
</dbReference>
<dbReference type="KEGG" id="mfn:Ga0123462_2060"/>
<organism evidence="1 2">
    <name type="scientific">Mariprofundus ferrinatatus</name>
    <dbReference type="NCBI Taxonomy" id="1921087"/>
    <lineage>
        <taxon>Bacteria</taxon>
        <taxon>Pseudomonadati</taxon>
        <taxon>Pseudomonadota</taxon>
        <taxon>Candidatius Mariprofundia</taxon>
        <taxon>Mariprofundales</taxon>
        <taxon>Mariprofundaceae</taxon>
        <taxon>Mariprofundus</taxon>
    </lineage>
</organism>
<dbReference type="AlphaFoldDB" id="A0A2K8L6E4"/>
<protein>
    <submittedName>
        <fullName evidence="1">Uncharacterized protein</fullName>
    </submittedName>
</protein>
<evidence type="ECO:0000313" key="2">
    <source>
        <dbReference type="Proteomes" id="UP000231637"/>
    </source>
</evidence>
<accession>A0A2K8L6E4</accession>
<gene>
    <name evidence="1" type="ORF">Ga0123462_2060</name>
</gene>
<dbReference type="Proteomes" id="UP000231637">
    <property type="component" value="Chromosome"/>
</dbReference>